<evidence type="ECO:0000256" key="1">
    <source>
        <dbReference type="SAM" id="MobiDB-lite"/>
    </source>
</evidence>
<sequence length="236" mass="23908">MSADQTTRAQDETTEVRRVRDRRSRGRLRAVLAGAGVLGIGAAVTLAAWTDTEWIFGGTDDDTPIGTSVFEIEQNVFDGDDFTNREDWPEDATAGRLSFTVAAASLSPGAVVYAPMQLRAAEGSVGGTVTLNGAEQGPGTDAALFDALTYEARTGVPAASCNATGLAAGTVLAPAGSTLGADGAATFAVAGAPDDTTAGAPVDVCFALTMPATATDSALQGLTVTPVWSFLATSQS</sequence>
<organism evidence="3 4">
    <name type="scientific">Cellulomonas pakistanensis</name>
    <dbReference type="NCBI Taxonomy" id="992287"/>
    <lineage>
        <taxon>Bacteria</taxon>
        <taxon>Bacillati</taxon>
        <taxon>Actinomycetota</taxon>
        <taxon>Actinomycetes</taxon>
        <taxon>Micrococcales</taxon>
        <taxon>Cellulomonadaceae</taxon>
        <taxon>Cellulomonas</taxon>
    </lineage>
</organism>
<feature type="region of interest" description="Disordered" evidence="1">
    <location>
        <begin position="1"/>
        <end position="21"/>
    </location>
</feature>
<keyword evidence="2" id="KW-0472">Membrane</keyword>
<dbReference type="RefSeq" id="WP_203669612.1">
    <property type="nucleotide sequence ID" value="NZ_BONO01000026.1"/>
</dbReference>
<reference evidence="3" key="1">
    <citation type="submission" date="2021-01" db="EMBL/GenBank/DDBJ databases">
        <title>Whole genome shotgun sequence of Cellulomonas pakistanensis NBRC 110800.</title>
        <authorList>
            <person name="Komaki H."/>
            <person name="Tamura T."/>
        </authorList>
    </citation>
    <scope>NUCLEOTIDE SEQUENCE</scope>
    <source>
        <strain evidence="3">NBRC 110800</strain>
    </source>
</reference>
<evidence type="ECO:0000313" key="4">
    <source>
        <dbReference type="Proteomes" id="UP000642125"/>
    </source>
</evidence>
<evidence type="ECO:0008006" key="5">
    <source>
        <dbReference type="Google" id="ProtNLM"/>
    </source>
</evidence>
<gene>
    <name evidence="3" type="ORF">Cpa01nite_30080</name>
</gene>
<dbReference type="NCBIfam" id="TIGR04088">
    <property type="entry name" value="cognate_SipW"/>
    <property type="match status" value="1"/>
</dbReference>
<dbReference type="InterPro" id="IPR023833">
    <property type="entry name" value="Signal_pept_SipW-depend-type"/>
</dbReference>
<dbReference type="EMBL" id="BONO01000026">
    <property type="protein sequence ID" value="GIG37627.1"/>
    <property type="molecule type" value="Genomic_DNA"/>
</dbReference>
<evidence type="ECO:0000313" key="3">
    <source>
        <dbReference type="EMBL" id="GIG37627.1"/>
    </source>
</evidence>
<dbReference type="AlphaFoldDB" id="A0A919PFK1"/>
<accession>A0A919PFK1</accession>
<keyword evidence="2" id="KW-1133">Transmembrane helix</keyword>
<comment type="caution">
    <text evidence="3">The sequence shown here is derived from an EMBL/GenBank/DDBJ whole genome shotgun (WGS) entry which is preliminary data.</text>
</comment>
<dbReference type="Proteomes" id="UP000642125">
    <property type="component" value="Unassembled WGS sequence"/>
</dbReference>
<name>A0A919PFK1_9CELL</name>
<feature type="compositionally biased region" description="Basic and acidic residues" evidence="1">
    <location>
        <begin position="9"/>
        <end position="18"/>
    </location>
</feature>
<feature type="transmembrane region" description="Helical" evidence="2">
    <location>
        <begin position="28"/>
        <end position="49"/>
    </location>
</feature>
<protein>
    <recommendedName>
        <fullName evidence="5">Ribosomally synthesized peptide with SipW-like signal peptide</fullName>
    </recommendedName>
</protein>
<keyword evidence="2" id="KW-0812">Transmembrane</keyword>
<proteinExistence type="predicted"/>
<evidence type="ECO:0000256" key="2">
    <source>
        <dbReference type="SAM" id="Phobius"/>
    </source>
</evidence>
<keyword evidence="4" id="KW-1185">Reference proteome</keyword>